<dbReference type="EMBL" id="AFOC01000008">
    <property type="protein sequence ID" value="EGV52480.1"/>
    <property type="molecule type" value="Genomic_DNA"/>
</dbReference>
<comment type="caution">
    <text evidence="2">The sequence shown here is derived from an EMBL/GenBank/DDBJ whole genome shotgun (WGS) entry which is preliminary data.</text>
</comment>
<dbReference type="AlphaFoldDB" id="G2DA79"/>
<accession>G2DA79</accession>
<reference evidence="2" key="1">
    <citation type="journal article" date="2011" name="ISME J.">
        <title>The endosymbionts of the deep-sea tubeworms Riftia pachyptila and Tevnia jerichonana share an identical physiology as revealed by proteogenomic analyses.</title>
        <authorList>
            <person name="Gardebrecht A."/>
            <person name="Markert S."/>
            <person name="Felbeck H."/>
            <person name="Thuermer A."/>
            <person name="Albrecht D."/>
            <person name="Wollherr A."/>
            <person name="Kabisch J."/>
            <person name="Lehmann R."/>
            <person name="Daniel R."/>
            <person name="Liesegang H."/>
            <person name="Hecker M."/>
            <person name="Sievert S.M."/>
            <person name="Schweder T."/>
        </authorList>
    </citation>
    <scope>NUCLEOTIDE SEQUENCE [LARGE SCALE GENOMIC DNA]</scope>
</reference>
<dbReference type="CDD" id="cd00882">
    <property type="entry name" value="Ras_like_GTPase"/>
    <property type="match status" value="1"/>
</dbReference>
<dbReference type="InterPro" id="IPR006073">
    <property type="entry name" value="GTP-bd"/>
</dbReference>
<organism evidence="2 3">
    <name type="scientific">endosymbiont of Riftia pachyptila</name>
    <name type="common">vent Ph05</name>
    <dbReference type="NCBI Taxonomy" id="1048808"/>
    <lineage>
        <taxon>Bacteria</taxon>
        <taxon>Pseudomonadati</taxon>
        <taxon>Pseudomonadota</taxon>
        <taxon>Gammaproteobacteria</taxon>
        <taxon>sulfur-oxidizing symbionts</taxon>
    </lineage>
</organism>
<proteinExistence type="predicted"/>
<evidence type="ECO:0000313" key="2">
    <source>
        <dbReference type="EMBL" id="EGV52480.1"/>
    </source>
</evidence>
<sequence>MMSDETDTLLHFLERLQRRAEGLADSNPESPFADPLNFAISLLRRSGNRPTITGLPPQLAVIGPTQSGKSSLVNLLLGQSAAEASPLAGFTQHPQGFSTTTLSSEQRTAITVQFPDWRLANNHPPGEADDYSLCRLDSGSGQQAAPLLIWDSPDFDSVSARHYRHRIPTLCAMADAILLVVSREKYADQSVWRLLRLIAPVGLPLVICLNKTSNEEARILTQTLAERLQQESITYLGIVALPYLPEGEATLADTPEAEALRRTVTAAIEQHTGTIPQARLAELLQHYWPAWSKPLQEEHSAAQQWATAIDNGIAEALAIYQRDYLEHSNYEETFQRAIAELLQLLEIPGLAPVLSRARHYLSWPARQLGKLIQTDKGDGNETGHEAQVLNDAVRHLLLSLQQQLGEQASQSGTPSNLWWSQLGVALLQQQTALSQQAADAIQAHQHAFEPEIRQAGEQLYQHLQHHPGKLHSLRATRATLDAAGIAFALKTGGIGISDLLFAPAMLAFTSSLAESAGGHYMHTIREQLKARQRLAVESRIFDQALGKQLRQLAQQMPCEGLFQINAGELAQATDALKKLTS</sequence>
<dbReference type="SUPFAM" id="SSF52540">
    <property type="entry name" value="P-loop containing nucleoside triphosphate hydrolases"/>
    <property type="match status" value="1"/>
</dbReference>
<feature type="domain" description="G" evidence="1">
    <location>
        <begin position="59"/>
        <end position="211"/>
    </location>
</feature>
<name>G2DA79_9GAMM</name>
<dbReference type="InterPro" id="IPR027417">
    <property type="entry name" value="P-loop_NTPase"/>
</dbReference>
<dbReference type="Gene3D" id="3.40.50.300">
    <property type="entry name" value="P-loop containing nucleotide triphosphate hydrolases"/>
    <property type="match status" value="1"/>
</dbReference>
<gene>
    <name evidence="2" type="ORF">Rifp1Sym_ah00200</name>
</gene>
<keyword evidence="3" id="KW-1185">Reference proteome</keyword>
<protein>
    <recommendedName>
        <fullName evidence="1">G domain-containing protein</fullName>
    </recommendedName>
</protein>
<dbReference type="Pfam" id="PF01926">
    <property type="entry name" value="MMR_HSR1"/>
    <property type="match status" value="1"/>
</dbReference>
<dbReference type="Proteomes" id="UP000004491">
    <property type="component" value="Unassembled WGS sequence"/>
</dbReference>
<dbReference type="GO" id="GO:0005525">
    <property type="term" value="F:GTP binding"/>
    <property type="evidence" value="ECO:0007669"/>
    <property type="project" value="InterPro"/>
</dbReference>
<evidence type="ECO:0000313" key="3">
    <source>
        <dbReference type="Proteomes" id="UP000004491"/>
    </source>
</evidence>
<evidence type="ECO:0000259" key="1">
    <source>
        <dbReference type="Pfam" id="PF01926"/>
    </source>
</evidence>